<evidence type="ECO:0000259" key="1">
    <source>
        <dbReference type="Pfam" id="PF13175"/>
    </source>
</evidence>
<name>A0A420G0F1_9SPHI</name>
<dbReference type="Gene3D" id="3.40.50.300">
    <property type="entry name" value="P-loop containing nucleotide triphosphate hydrolases"/>
    <property type="match status" value="1"/>
</dbReference>
<dbReference type="AlphaFoldDB" id="A0A420G0F1"/>
<dbReference type="InterPro" id="IPR051396">
    <property type="entry name" value="Bact_Antivir_Def_Nuclease"/>
</dbReference>
<evidence type="ECO:0000313" key="3">
    <source>
        <dbReference type="EMBL" id="RKF38671.1"/>
    </source>
</evidence>
<feature type="domain" description="OLD protein-like TOPRIM" evidence="2">
    <location>
        <begin position="392"/>
        <end position="462"/>
    </location>
</feature>
<gene>
    <name evidence="3" type="ORF">BCY89_26775</name>
</gene>
<dbReference type="PANTHER" id="PTHR43581:SF4">
    <property type="entry name" value="ATP_GTP PHOSPHATASE"/>
    <property type="match status" value="1"/>
</dbReference>
<dbReference type="InterPro" id="IPR027417">
    <property type="entry name" value="P-loop_NTPase"/>
</dbReference>
<feature type="domain" description="Endonuclease GajA/Old nuclease/RecF-like AAA" evidence="1">
    <location>
        <begin position="1"/>
        <end position="344"/>
    </location>
</feature>
<dbReference type="Proteomes" id="UP000286402">
    <property type="component" value="Unassembled WGS sequence"/>
</dbReference>
<dbReference type="InterPro" id="IPR034139">
    <property type="entry name" value="TOPRIM_OLD"/>
</dbReference>
<dbReference type="RefSeq" id="WP_120333801.1">
    <property type="nucleotide sequence ID" value="NZ_MCAQ01000007.1"/>
</dbReference>
<dbReference type="SUPFAM" id="SSF52540">
    <property type="entry name" value="P-loop containing nucleoside triphosphate hydrolases"/>
    <property type="match status" value="1"/>
</dbReference>
<protein>
    <submittedName>
        <fullName evidence="3">Uncharacterized protein</fullName>
    </submittedName>
</protein>
<accession>A0A420G0F1</accession>
<dbReference type="InterPro" id="IPR041685">
    <property type="entry name" value="AAA_GajA/Old/RecF-like"/>
</dbReference>
<comment type="caution">
    <text evidence="3">The sequence shown here is derived from an EMBL/GenBank/DDBJ whole genome shotgun (WGS) entry which is preliminary data.</text>
</comment>
<reference evidence="3 4" key="1">
    <citation type="submission" date="2016-07" db="EMBL/GenBank/DDBJ databases">
        <title>Genome analysis of Sphingobacterium siyangense T12B17.</title>
        <authorList>
            <person name="Xu D."/>
            <person name="Su Y."/>
            <person name="Zheng S."/>
        </authorList>
    </citation>
    <scope>NUCLEOTIDE SEQUENCE [LARGE SCALE GENOMIC DNA]</scope>
    <source>
        <strain evidence="3 4">T12B17</strain>
    </source>
</reference>
<evidence type="ECO:0000313" key="4">
    <source>
        <dbReference type="Proteomes" id="UP000286402"/>
    </source>
</evidence>
<sequence>MRLALVEIQNFRGISYSKIFFNGHNVIIGDNNAGKSTVLEAIDLVLGPDRLNRIPIIDEHDFYNGIYMPEEDNSNEIHIEVILTDLEEEQSRRFNANLEFWDTEKLKLLVEGEIDNIDKPEILNALRVKFIGRYDIEEDDFVGETFFSSIEKQDGTLSKFTKSDKRECGFLYLRALRTGSRALSMERGSLLDIILRIKELRPKMWESLLEELREVKVAAAPELGISDVLADVQEALKEFVPADWGEAPILKVSDLTREHLRKTLTVFLASERGGYHAPFHHQGTGTVNTMVLALLSMIAETKKTVIFAMEEPEIAIPPYTQKRIIHHIRLKSTQAIFTSHSPFVLEEFAPPQIILLKRDSAGKQRSDFISFPKHVRPKNYNAQFRSGFAEALLAKRILIAEGSTESILYPAIARRLSEINPAKYSSLEAMGIAIFNAESENNIPLFGELFKKLGKDVFAVFDKQNTENLKKIEVNVLSGFEIPYKGIEDLLLEETDNKVLTQFYLELLANDEIPMHLIAVNDPNDVAEIKKFLKRYFKENKSSTGSSELIALCESEHQISATIRGILLTIRDMLDLI</sequence>
<dbReference type="Pfam" id="PF13175">
    <property type="entry name" value="AAA_15"/>
    <property type="match status" value="1"/>
</dbReference>
<dbReference type="PANTHER" id="PTHR43581">
    <property type="entry name" value="ATP/GTP PHOSPHATASE"/>
    <property type="match status" value="1"/>
</dbReference>
<dbReference type="Pfam" id="PF20469">
    <property type="entry name" value="OLD-like_TOPRIM"/>
    <property type="match status" value="1"/>
</dbReference>
<keyword evidence="4" id="KW-1185">Reference proteome</keyword>
<proteinExistence type="predicted"/>
<organism evidence="3 4">
    <name type="scientific">Sphingobacterium siyangense</name>
    <dbReference type="NCBI Taxonomy" id="459529"/>
    <lineage>
        <taxon>Bacteria</taxon>
        <taxon>Pseudomonadati</taxon>
        <taxon>Bacteroidota</taxon>
        <taxon>Sphingobacteriia</taxon>
        <taxon>Sphingobacteriales</taxon>
        <taxon>Sphingobacteriaceae</taxon>
        <taxon>Sphingobacterium</taxon>
    </lineage>
</organism>
<evidence type="ECO:0000259" key="2">
    <source>
        <dbReference type="Pfam" id="PF20469"/>
    </source>
</evidence>
<dbReference type="EMBL" id="MCAQ01000007">
    <property type="protein sequence ID" value="RKF38671.1"/>
    <property type="molecule type" value="Genomic_DNA"/>
</dbReference>